<dbReference type="RefSeq" id="WP_136004175.1">
    <property type="nucleotide sequence ID" value="NZ_SRYW01000005.1"/>
</dbReference>
<name>A0A4S2D3E7_STEMA</name>
<evidence type="ECO:0000313" key="2">
    <source>
        <dbReference type="EMBL" id="TGY34764.1"/>
    </source>
</evidence>
<feature type="transmembrane region" description="Helical" evidence="1">
    <location>
        <begin position="159"/>
        <end position="180"/>
    </location>
</feature>
<dbReference type="AlphaFoldDB" id="A0A4S2D3E7"/>
<organism evidence="2 3">
    <name type="scientific">Stenotrophomonas maltophilia</name>
    <name type="common">Pseudomonas maltophilia</name>
    <name type="synonym">Xanthomonas maltophilia</name>
    <dbReference type="NCBI Taxonomy" id="40324"/>
    <lineage>
        <taxon>Bacteria</taxon>
        <taxon>Pseudomonadati</taxon>
        <taxon>Pseudomonadota</taxon>
        <taxon>Gammaproteobacteria</taxon>
        <taxon>Lysobacterales</taxon>
        <taxon>Lysobacteraceae</taxon>
        <taxon>Stenotrophomonas</taxon>
        <taxon>Stenotrophomonas maltophilia group</taxon>
    </lineage>
</organism>
<evidence type="ECO:0008006" key="4">
    <source>
        <dbReference type="Google" id="ProtNLM"/>
    </source>
</evidence>
<sequence>MRDEPLFDRRPARWPAALFVLALLGCALVFLMAPSSLGGVRFGICAVLAVLAVALLAPARRGWRAAWARLSATTQRRVRLAIALTCATSLAASQVVGFVLPRYLAGPSEPTHSPGGVSALMVLGLLAVLTAPSAWRTVYRALHRGRPTPEQQPFFRASAVQLGGLFGLAVLCVRLLPPAAVQLEQGGSTLWQIAAGALNVQAWLSHWTLLFLLLTAIGWALGRWRRAPAPTAGMP</sequence>
<feature type="transmembrane region" description="Helical" evidence="1">
    <location>
        <begin position="200"/>
        <end position="221"/>
    </location>
</feature>
<feature type="transmembrane region" description="Helical" evidence="1">
    <location>
        <begin position="39"/>
        <end position="59"/>
    </location>
</feature>
<keyword evidence="1" id="KW-1133">Transmembrane helix</keyword>
<dbReference type="PROSITE" id="PS51257">
    <property type="entry name" value="PROKAR_LIPOPROTEIN"/>
    <property type="match status" value="1"/>
</dbReference>
<dbReference type="EMBL" id="SRYW01000005">
    <property type="protein sequence ID" value="TGY34764.1"/>
    <property type="molecule type" value="Genomic_DNA"/>
</dbReference>
<comment type="caution">
    <text evidence="2">The sequence shown here is derived from an EMBL/GenBank/DDBJ whole genome shotgun (WGS) entry which is preliminary data.</text>
</comment>
<dbReference type="Proteomes" id="UP000306631">
    <property type="component" value="Unassembled WGS sequence"/>
</dbReference>
<proteinExistence type="predicted"/>
<accession>A0A4S2D3E7</accession>
<feature type="transmembrane region" description="Helical" evidence="1">
    <location>
        <begin position="12"/>
        <end position="33"/>
    </location>
</feature>
<feature type="transmembrane region" description="Helical" evidence="1">
    <location>
        <begin position="116"/>
        <end position="138"/>
    </location>
</feature>
<reference evidence="2 3" key="1">
    <citation type="submission" date="2019-04" db="EMBL/GenBank/DDBJ databases">
        <title>Microbes associate with the intestines of laboratory mice.</title>
        <authorList>
            <person name="Navarre W."/>
            <person name="Wong E."/>
            <person name="Huang K."/>
            <person name="Tropini C."/>
            <person name="Ng K."/>
            <person name="Yu B."/>
        </authorList>
    </citation>
    <scope>NUCLEOTIDE SEQUENCE [LARGE SCALE GENOMIC DNA]</scope>
    <source>
        <strain evidence="2 3">NM62_B4-13</strain>
    </source>
</reference>
<protein>
    <recommendedName>
        <fullName evidence="4">Transmembrane protein</fullName>
    </recommendedName>
</protein>
<feature type="transmembrane region" description="Helical" evidence="1">
    <location>
        <begin position="80"/>
        <end position="104"/>
    </location>
</feature>
<keyword evidence="1" id="KW-0472">Membrane</keyword>
<evidence type="ECO:0000313" key="3">
    <source>
        <dbReference type="Proteomes" id="UP000306631"/>
    </source>
</evidence>
<evidence type="ECO:0000256" key="1">
    <source>
        <dbReference type="SAM" id="Phobius"/>
    </source>
</evidence>
<gene>
    <name evidence="2" type="ORF">E5352_07045</name>
</gene>
<keyword evidence="1" id="KW-0812">Transmembrane</keyword>